<keyword evidence="3" id="KW-1185">Reference proteome</keyword>
<feature type="compositionally biased region" description="Acidic residues" evidence="1">
    <location>
        <begin position="107"/>
        <end position="136"/>
    </location>
</feature>
<protein>
    <submittedName>
        <fullName evidence="2">Uncharacterized protein</fullName>
    </submittedName>
</protein>
<accession>A0A822XYS1</accession>
<sequence>MGLHNKMGWRNGKMNTLIVSSTGWFSSHLLDSLRLRVATRFLSVYPKLGAKDLLKSVSERFEKSKWMQVLRKDSRSGEEEKEENQQNAGVSPTKCNHSELVSNDGKDEPDDDDDGDDEDEDDEIEDEEDDEELEDYELLHMAGEDGDFSLQSCYTNGENISKNYLQELFGSFPSAEAGRSKGQDADISDGEYQIYEQDSGDNDDHFDDDDY</sequence>
<comment type="caution">
    <text evidence="2">The sequence shown here is derived from an EMBL/GenBank/DDBJ whole genome shotgun (WGS) entry which is preliminary data.</text>
</comment>
<feature type="compositionally biased region" description="Polar residues" evidence="1">
    <location>
        <begin position="85"/>
        <end position="101"/>
    </location>
</feature>
<dbReference type="Proteomes" id="UP000607653">
    <property type="component" value="Unassembled WGS sequence"/>
</dbReference>
<dbReference type="EMBL" id="DUZY01000001">
    <property type="protein sequence ID" value="DAD24136.1"/>
    <property type="molecule type" value="Genomic_DNA"/>
</dbReference>
<name>A0A822XYS1_NELNU</name>
<organism evidence="2 3">
    <name type="scientific">Nelumbo nucifera</name>
    <name type="common">Sacred lotus</name>
    <dbReference type="NCBI Taxonomy" id="4432"/>
    <lineage>
        <taxon>Eukaryota</taxon>
        <taxon>Viridiplantae</taxon>
        <taxon>Streptophyta</taxon>
        <taxon>Embryophyta</taxon>
        <taxon>Tracheophyta</taxon>
        <taxon>Spermatophyta</taxon>
        <taxon>Magnoliopsida</taxon>
        <taxon>Proteales</taxon>
        <taxon>Nelumbonaceae</taxon>
        <taxon>Nelumbo</taxon>
    </lineage>
</organism>
<gene>
    <name evidence="2" type="ORF">HUJ06_025599</name>
</gene>
<reference evidence="2 3" key="1">
    <citation type="journal article" date="2020" name="Mol. Biol. Evol.">
        <title>Distinct Expression and Methylation Patterns for Genes with Different Fates following a Single Whole-Genome Duplication in Flowering Plants.</title>
        <authorList>
            <person name="Shi T."/>
            <person name="Rahmani R.S."/>
            <person name="Gugger P.F."/>
            <person name="Wang M."/>
            <person name="Li H."/>
            <person name="Zhang Y."/>
            <person name="Li Z."/>
            <person name="Wang Q."/>
            <person name="Van de Peer Y."/>
            <person name="Marchal K."/>
            <person name="Chen J."/>
        </authorList>
    </citation>
    <scope>NUCLEOTIDE SEQUENCE [LARGE SCALE GENOMIC DNA]</scope>
    <source>
        <tissue evidence="2">Leaf</tissue>
    </source>
</reference>
<dbReference type="AlphaFoldDB" id="A0A822XYS1"/>
<evidence type="ECO:0000256" key="1">
    <source>
        <dbReference type="SAM" id="MobiDB-lite"/>
    </source>
</evidence>
<proteinExistence type="predicted"/>
<feature type="region of interest" description="Disordered" evidence="1">
    <location>
        <begin position="71"/>
        <end position="144"/>
    </location>
</feature>
<evidence type="ECO:0000313" key="2">
    <source>
        <dbReference type="EMBL" id="DAD24136.1"/>
    </source>
</evidence>
<evidence type="ECO:0000313" key="3">
    <source>
        <dbReference type="Proteomes" id="UP000607653"/>
    </source>
</evidence>